<gene>
    <name evidence="5" type="ORF">AXG93_154s1880</name>
</gene>
<dbReference type="GO" id="GO:0005829">
    <property type="term" value="C:cytosol"/>
    <property type="evidence" value="ECO:0007669"/>
    <property type="project" value="TreeGrafter"/>
</dbReference>
<dbReference type="InterPro" id="IPR032675">
    <property type="entry name" value="LRR_dom_sf"/>
</dbReference>
<dbReference type="InterPro" id="IPR027038">
    <property type="entry name" value="RanGap"/>
</dbReference>
<evidence type="ECO:0000256" key="4">
    <source>
        <dbReference type="SAM" id="MobiDB-lite"/>
    </source>
</evidence>
<dbReference type="GO" id="GO:0005634">
    <property type="term" value="C:nucleus"/>
    <property type="evidence" value="ECO:0007669"/>
    <property type="project" value="TreeGrafter"/>
</dbReference>
<keyword evidence="2" id="KW-0433">Leucine-rich repeat</keyword>
<dbReference type="GO" id="GO:0031267">
    <property type="term" value="F:small GTPase binding"/>
    <property type="evidence" value="ECO:0007669"/>
    <property type="project" value="TreeGrafter"/>
</dbReference>
<dbReference type="AlphaFoldDB" id="A0A176VIH6"/>
<organism evidence="5 6">
    <name type="scientific">Marchantia polymorpha subsp. ruderalis</name>
    <dbReference type="NCBI Taxonomy" id="1480154"/>
    <lineage>
        <taxon>Eukaryota</taxon>
        <taxon>Viridiplantae</taxon>
        <taxon>Streptophyta</taxon>
        <taxon>Embryophyta</taxon>
        <taxon>Marchantiophyta</taxon>
        <taxon>Marchantiopsida</taxon>
        <taxon>Marchantiidae</taxon>
        <taxon>Marchantiales</taxon>
        <taxon>Marchantiaceae</taxon>
        <taxon>Marchantia</taxon>
    </lineage>
</organism>
<dbReference type="SUPFAM" id="SSF52047">
    <property type="entry name" value="RNI-like"/>
    <property type="match status" value="1"/>
</dbReference>
<dbReference type="Pfam" id="PF13516">
    <property type="entry name" value="LRR_6"/>
    <property type="match status" value="3"/>
</dbReference>
<proteinExistence type="predicted"/>
<keyword evidence="1" id="KW-0343">GTPase activation</keyword>
<comment type="caution">
    <text evidence="5">The sequence shown here is derived from an EMBL/GenBank/DDBJ whole genome shotgun (WGS) entry which is preliminary data.</text>
</comment>
<protein>
    <submittedName>
        <fullName evidence="5">Uncharacterized protein</fullName>
    </submittedName>
</protein>
<reference evidence="5" key="1">
    <citation type="submission" date="2016-03" db="EMBL/GenBank/DDBJ databases">
        <title>Mechanisms controlling the formation of the plant cell surface in tip-growing cells are functionally conserved among land plants.</title>
        <authorList>
            <person name="Honkanen S."/>
            <person name="Jones V.A."/>
            <person name="Morieri G."/>
            <person name="Champion C."/>
            <person name="Hetherington A.J."/>
            <person name="Kelly S."/>
            <person name="Saint-Marcoux D."/>
            <person name="Proust H."/>
            <person name="Prescott H."/>
            <person name="Dolan L."/>
        </authorList>
    </citation>
    <scope>NUCLEOTIDE SEQUENCE [LARGE SCALE GENOMIC DNA]</scope>
    <source>
        <tissue evidence="5">Whole gametophyte</tissue>
    </source>
</reference>
<feature type="compositionally biased region" description="Acidic residues" evidence="4">
    <location>
        <begin position="652"/>
        <end position="663"/>
    </location>
</feature>
<feature type="region of interest" description="Disordered" evidence="4">
    <location>
        <begin position="611"/>
        <end position="705"/>
    </location>
</feature>
<accession>A0A176VIH6</accession>
<evidence type="ECO:0000256" key="2">
    <source>
        <dbReference type="ARBA" id="ARBA00022614"/>
    </source>
</evidence>
<dbReference type="GO" id="GO:0006913">
    <property type="term" value="P:nucleocytoplasmic transport"/>
    <property type="evidence" value="ECO:0007669"/>
    <property type="project" value="TreeGrafter"/>
</dbReference>
<dbReference type="Proteomes" id="UP000077202">
    <property type="component" value="Unassembled WGS sequence"/>
</dbReference>
<dbReference type="InterPro" id="IPR001611">
    <property type="entry name" value="Leu-rich_rpt"/>
</dbReference>
<name>A0A176VIH6_MARPO</name>
<feature type="region of interest" description="Disordered" evidence="4">
    <location>
        <begin position="164"/>
        <end position="205"/>
    </location>
</feature>
<dbReference type="Gene3D" id="3.80.10.10">
    <property type="entry name" value="Ribonuclease Inhibitor"/>
    <property type="match status" value="2"/>
</dbReference>
<feature type="region of interest" description="Disordered" evidence="4">
    <location>
        <begin position="112"/>
        <end position="131"/>
    </location>
</feature>
<dbReference type="GO" id="GO:0048471">
    <property type="term" value="C:perinuclear region of cytoplasm"/>
    <property type="evidence" value="ECO:0007669"/>
    <property type="project" value="TreeGrafter"/>
</dbReference>
<dbReference type="GO" id="GO:0005096">
    <property type="term" value="F:GTPase activator activity"/>
    <property type="evidence" value="ECO:0007669"/>
    <property type="project" value="UniProtKB-KW"/>
</dbReference>
<dbReference type="PANTHER" id="PTHR24113">
    <property type="entry name" value="RAN GTPASE-ACTIVATING PROTEIN 1"/>
    <property type="match status" value="1"/>
</dbReference>
<evidence type="ECO:0000256" key="3">
    <source>
        <dbReference type="ARBA" id="ARBA00022737"/>
    </source>
</evidence>
<keyword evidence="6" id="KW-1185">Reference proteome</keyword>
<sequence length="779" mass="85604">MCYQLSVDVRGVIRDIVADAVCLAVLTSEFRAGNRGLWELLYDGRKDSEDVVAKVISTIDPSCACVRYSSFPRGSLLLLARLDLDPNQDGVTGTGVRERTASMAAGAQDLSENRFEFRNASSTQTPAPRERRITSLEAHCTAAASILTTGRGIWGISRILPPADGAPATPPAGEAPAPAAAAGAPEDASAAAGPSSPATPLPEKPAEPVNLQWDYSVPLPNCYFLPTLLDLCVPVLAKNFAKFPGFGGIPASERLRVVKEIPLDLPLKLAADMIPEEAYWKRRVQISWRNCDTAAHGRSWKQMFFERNLQDALERYDATVEKEQDLVELMRISAPYVHNLDLCQLPSHFDFRLMFYILQRDLTGIRVNYGILETPGGAKFDWSKWGMKVSDCRSLSAALTITATLTTLNLSGNRLDAEKMGIIAKGLMANPTVVDLDLSCNILFDEGVKQVADVLKHENSVLGMLNLSSNHITAEGCRFLAECEDVNRSLVSINLTANLFGDLGGKRILDWANNNPVIQRISMESCDIGEDSVQSFTRLMHNVHSELTALNISGNRAIGVTGGETVLTGLEAGKKMKELWIVNCDCGEDLETRIRNFLVERKFGRTCIHHPWEPPGHEEEAKPVAEAKPPDGQEEQDKKAAEEERDKKAEEEEKDKEDEETDSSESKGEGEEKEDEEDSQEPKKDEPPVEEAGSSETAAELEDHDDDNILHVGHAHNEACTLECSRMVGMPSLKPPPVPVVYPETAFAARDAQAAIKKIEDAKPYWGLEAMKDMKEKNK</sequence>
<dbReference type="SMART" id="SM00368">
    <property type="entry name" value="LRR_RI"/>
    <property type="match status" value="5"/>
</dbReference>
<keyword evidence="3" id="KW-0677">Repeat</keyword>
<dbReference type="PANTHER" id="PTHR24113:SF12">
    <property type="entry name" value="RAN GTPASE-ACTIVATING PROTEIN 1"/>
    <property type="match status" value="1"/>
</dbReference>
<dbReference type="EMBL" id="LVLJ01003591">
    <property type="protein sequence ID" value="OAE20714.1"/>
    <property type="molecule type" value="Genomic_DNA"/>
</dbReference>
<evidence type="ECO:0000313" key="6">
    <source>
        <dbReference type="Proteomes" id="UP000077202"/>
    </source>
</evidence>
<feature type="compositionally biased region" description="Basic and acidic residues" evidence="4">
    <location>
        <begin position="611"/>
        <end position="651"/>
    </location>
</feature>
<feature type="compositionally biased region" description="Low complexity" evidence="4">
    <location>
        <begin position="164"/>
        <end position="196"/>
    </location>
</feature>
<evidence type="ECO:0000313" key="5">
    <source>
        <dbReference type="EMBL" id="OAE20714.1"/>
    </source>
</evidence>
<evidence type="ECO:0000256" key="1">
    <source>
        <dbReference type="ARBA" id="ARBA00022468"/>
    </source>
</evidence>